<protein>
    <recommendedName>
        <fullName evidence="12">Glutaryl-CoA dehydrogenase, mitochondrial</fullName>
        <ecNumber evidence="11">1.3.8.6</ecNumber>
    </recommendedName>
</protein>
<dbReference type="Gene3D" id="2.40.110.10">
    <property type="entry name" value="Butyryl-CoA Dehydrogenase, subunit A, domain 2"/>
    <property type="match status" value="1"/>
</dbReference>
<keyword evidence="16" id="KW-1133">Transmembrane helix</keyword>
<accession>A0AAW0PJ93</accession>
<evidence type="ECO:0000313" key="20">
    <source>
        <dbReference type="EMBL" id="KAK7929560.1"/>
    </source>
</evidence>
<dbReference type="Gene3D" id="1.10.540.10">
    <property type="entry name" value="Acyl-CoA dehydrogenase/oxidase, N-terminal domain"/>
    <property type="match status" value="1"/>
</dbReference>
<dbReference type="InterPro" id="IPR013786">
    <property type="entry name" value="AcylCoA_DH/ox_N"/>
</dbReference>
<feature type="compositionally biased region" description="Basic and acidic residues" evidence="15">
    <location>
        <begin position="32"/>
        <end position="41"/>
    </location>
</feature>
<evidence type="ECO:0000256" key="1">
    <source>
        <dbReference type="ARBA" id="ARBA00001974"/>
    </source>
</evidence>
<evidence type="ECO:0000313" key="21">
    <source>
        <dbReference type="Proteomes" id="UP001460270"/>
    </source>
</evidence>
<dbReference type="InterPro" id="IPR046373">
    <property type="entry name" value="Acyl-CoA_Oxase/DH_mid-dom_sf"/>
</dbReference>
<comment type="caution">
    <text evidence="20">The sequence shown here is derived from an EMBL/GenBank/DDBJ whole genome shotgun (WGS) entry which is preliminary data.</text>
</comment>
<sequence>MSRFGQSVSCPRPGKDHQLNGPEKAQGTASALHKDAEEAPKPPKPSKVTFDWRDALNLEGQLTEEEVMIRDSFRDYCQDKLMPRILMANRHEHFHREIVSEMGELGVLGPTIKGFGCAGTSYVAYGLIAREVERVDSGYRSVMSVQSSLVMHPINAYGTEAQKEKYLPRLARGEILGCFGLTEPNHGSDPSSMETKAKYNPSSGTFSISGAKTWITNSPVADIAVVWAKCEDGKVRGFILERGMKGFTTPKIEGKFSLRASATGMILMDEVEVPQENLLPNVSGLAGPFGCLNNARYGIAWGALGAAEFCFHAARQYTLDRIQFGVPLARNQLMQKKMADMLTEITIGLQSCLALGRLIDEKSAAPEMISMLKRNSCGKALDIARQARDMLGGNGIADEYHIIRHVMNLEAVNTYEGTHDIHALILGRAITGLQSFTVGNAFHSDSHKALHTALIDWEVRYSGTMDSFNYTDEGGRSFQYLVQNMDPLYKEYKPPPRDLIQLPKSVLYLLMAALVVVAVAYAIVGHLIKDLMLDITDCLLGPLEEDLKKDVEAEGLSPLHIPGSVSHLHQNAFHVWEQDDIIIPMTPQSDSPVHSPMMAVMPYIPSFFPHALHHMSSPMHIREYLSPKESEA</sequence>
<evidence type="ECO:0000259" key="19">
    <source>
        <dbReference type="Pfam" id="PF02771"/>
    </source>
</evidence>
<dbReference type="InterPro" id="IPR052033">
    <property type="entry name" value="Glutaryl-CoA_DH_mitochondrial"/>
</dbReference>
<dbReference type="Pfam" id="PF00441">
    <property type="entry name" value="Acyl-CoA_dh_1"/>
    <property type="match status" value="1"/>
</dbReference>
<dbReference type="Proteomes" id="UP001460270">
    <property type="component" value="Unassembled WGS sequence"/>
</dbReference>
<feature type="domain" description="Acyl-CoA oxidase/dehydrogenase middle" evidence="18">
    <location>
        <begin position="178"/>
        <end position="271"/>
    </location>
</feature>
<comment type="pathway">
    <text evidence="10">Amino-acid metabolism; tryptophan metabolism.</text>
</comment>
<dbReference type="InterPro" id="IPR006091">
    <property type="entry name" value="Acyl-CoA_Oxase/DH_mid-dom"/>
</dbReference>
<feature type="transmembrane region" description="Helical" evidence="16">
    <location>
        <begin position="506"/>
        <end position="524"/>
    </location>
</feature>
<evidence type="ECO:0000256" key="5">
    <source>
        <dbReference type="ARBA" id="ARBA00022827"/>
    </source>
</evidence>
<dbReference type="FunFam" id="1.10.540.10:FF:000003">
    <property type="entry name" value="glutaryl-CoA dehydrogenase, mitochondrial"/>
    <property type="match status" value="1"/>
</dbReference>
<evidence type="ECO:0000256" key="14">
    <source>
        <dbReference type="RuleBase" id="RU362125"/>
    </source>
</evidence>
<evidence type="ECO:0000256" key="13">
    <source>
        <dbReference type="ARBA" id="ARBA00049493"/>
    </source>
</evidence>
<evidence type="ECO:0000256" key="15">
    <source>
        <dbReference type="SAM" id="MobiDB-lite"/>
    </source>
</evidence>
<evidence type="ECO:0000256" key="12">
    <source>
        <dbReference type="ARBA" id="ARBA00039507"/>
    </source>
</evidence>
<keyword evidence="5 14" id="KW-0274">FAD</keyword>
<comment type="pathway">
    <text evidence="9">Amino-acid metabolism; lysine degradation.</text>
</comment>
<dbReference type="InterPro" id="IPR009075">
    <property type="entry name" value="AcylCo_DH/oxidase_C"/>
</dbReference>
<dbReference type="Pfam" id="PF02771">
    <property type="entry name" value="Acyl-CoA_dh_N"/>
    <property type="match status" value="1"/>
</dbReference>
<feature type="domain" description="Acyl-CoA dehydrogenase/oxidase C-terminal" evidence="17">
    <location>
        <begin position="290"/>
        <end position="430"/>
    </location>
</feature>
<evidence type="ECO:0000256" key="6">
    <source>
        <dbReference type="ARBA" id="ARBA00022946"/>
    </source>
</evidence>
<evidence type="ECO:0000256" key="16">
    <source>
        <dbReference type="SAM" id="Phobius"/>
    </source>
</evidence>
<evidence type="ECO:0000256" key="10">
    <source>
        <dbReference type="ARBA" id="ARBA00037927"/>
    </source>
</evidence>
<keyword evidence="21" id="KW-1185">Reference proteome</keyword>
<keyword evidence="6" id="KW-0809">Transit peptide</keyword>
<dbReference type="GO" id="GO:0046949">
    <property type="term" value="P:fatty-acyl-CoA biosynthetic process"/>
    <property type="evidence" value="ECO:0007669"/>
    <property type="project" value="TreeGrafter"/>
</dbReference>
<evidence type="ECO:0000256" key="4">
    <source>
        <dbReference type="ARBA" id="ARBA00022630"/>
    </source>
</evidence>
<evidence type="ECO:0000256" key="8">
    <source>
        <dbReference type="ARBA" id="ARBA00023128"/>
    </source>
</evidence>
<dbReference type="InterPro" id="IPR006089">
    <property type="entry name" value="Acyl-CoA_DH_CS"/>
</dbReference>
<feature type="region of interest" description="Disordered" evidence="15">
    <location>
        <begin position="1"/>
        <end position="48"/>
    </location>
</feature>
<evidence type="ECO:0000256" key="2">
    <source>
        <dbReference type="ARBA" id="ARBA00004305"/>
    </source>
</evidence>
<comment type="cofactor">
    <cofactor evidence="1 14">
        <name>FAD</name>
        <dbReference type="ChEBI" id="CHEBI:57692"/>
    </cofactor>
</comment>
<keyword evidence="16" id="KW-0812">Transmembrane</keyword>
<dbReference type="InterPro" id="IPR009100">
    <property type="entry name" value="AcylCoA_DH/oxidase_NM_dom_sf"/>
</dbReference>
<dbReference type="AlphaFoldDB" id="A0AAW0PJ93"/>
<name>A0AAW0PJ93_9GOBI</name>
<proteinExistence type="inferred from homology"/>
<dbReference type="EC" id="1.3.8.6" evidence="11"/>
<dbReference type="Pfam" id="PF02770">
    <property type="entry name" value="Acyl-CoA_dh_M"/>
    <property type="match status" value="1"/>
</dbReference>
<keyword evidence="16" id="KW-0472">Membrane</keyword>
<evidence type="ECO:0000259" key="18">
    <source>
        <dbReference type="Pfam" id="PF02770"/>
    </source>
</evidence>
<evidence type="ECO:0000256" key="3">
    <source>
        <dbReference type="ARBA" id="ARBA00009347"/>
    </source>
</evidence>
<dbReference type="GO" id="GO:0004361">
    <property type="term" value="F:glutaryl-CoA dehydrogenase activity"/>
    <property type="evidence" value="ECO:0007669"/>
    <property type="project" value="UniProtKB-EC"/>
</dbReference>
<comment type="similarity">
    <text evidence="3 14">Belongs to the acyl-CoA dehydrogenase family.</text>
</comment>
<evidence type="ECO:0000256" key="7">
    <source>
        <dbReference type="ARBA" id="ARBA00023002"/>
    </source>
</evidence>
<dbReference type="PANTHER" id="PTHR42807">
    <property type="entry name" value="GLUTARYL-COA DEHYDROGENASE, MITOCHONDRIAL"/>
    <property type="match status" value="1"/>
</dbReference>
<evidence type="ECO:0000259" key="17">
    <source>
        <dbReference type="Pfam" id="PF00441"/>
    </source>
</evidence>
<dbReference type="GO" id="GO:0033539">
    <property type="term" value="P:fatty acid beta-oxidation using acyl-CoA dehydrogenase"/>
    <property type="evidence" value="ECO:0007669"/>
    <property type="project" value="TreeGrafter"/>
</dbReference>
<dbReference type="InterPro" id="IPR037069">
    <property type="entry name" value="AcylCoA_DH/ox_N_sf"/>
</dbReference>
<dbReference type="CDD" id="cd01151">
    <property type="entry name" value="GCD"/>
    <property type="match status" value="1"/>
</dbReference>
<gene>
    <name evidence="20" type="ORF">WMY93_005955</name>
</gene>
<feature type="domain" description="Acyl-CoA dehydrogenase/oxidase N-terminal" evidence="19">
    <location>
        <begin position="63"/>
        <end position="174"/>
    </location>
</feature>
<evidence type="ECO:0000256" key="11">
    <source>
        <dbReference type="ARBA" id="ARBA00039033"/>
    </source>
</evidence>
<dbReference type="PROSITE" id="PS00073">
    <property type="entry name" value="ACYL_COA_DH_2"/>
    <property type="match status" value="1"/>
</dbReference>
<dbReference type="InterPro" id="IPR036250">
    <property type="entry name" value="AcylCo_DH-like_C"/>
</dbReference>
<evidence type="ECO:0000256" key="9">
    <source>
        <dbReference type="ARBA" id="ARBA00037899"/>
    </source>
</evidence>
<dbReference type="GO" id="GO:0005759">
    <property type="term" value="C:mitochondrial matrix"/>
    <property type="evidence" value="ECO:0007669"/>
    <property type="project" value="UniProtKB-SubCell"/>
</dbReference>
<comment type="catalytic activity">
    <reaction evidence="13">
        <text>glutaryl-CoA + oxidized [electron-transfer flavoprotein] + 2 H(+) = (2E)-butenoyl-CoA + reduced [electron-transfer flavoprotein] + CO2</text>
        <dbReference type="Rhea" id="RHEA:13389"/>
        <dbReference type="Rhea" id="RHEA-COMP:10685"/>
        <dbReference type="Rhea" id="RHEA-COMP:10686"/>
        <dbReference type="ChEBI" id="CHEBI:15378"/>
        <dbReference type="ChEBI" id="CHEBI:16526"/>
        <dbReference type="ChEBI" id="CHEBI:57332"/>
        <dbReference type="ChEBI" id="CHEBI:57378"/>
        <dbReference type="ChEBI" id="CHEBI:57692"/>
        <dbReference type="ChEBI" id="CHEBI:58307"/>
        <dbReference type="EC" id="1.3.8.6"/>
    </reaction>
</comment>
<dbReference type="SUPFAM" id="SSF47203">
    <property type="entry name" value="Acyl-CoA dehydrogenase C-terminal domain-like"/>
    <property type="match status" value="1"/>
</dbReference>
<comment type="subcellular location">
    <subcellularLocation>
        <location evidence="2">Mitochondrion matrix</location>
    </subcellularLocation>
</comment>
<keyword evidence="8" id="KW-0496">Mitochondrion</keyword>
<dbReference type="FunFam" id="2.40.110.10:FF:000008">
    <property type="entry name" value="Glutaryl-CoA dehydrogenase, mitochondrial"/>
    <property type="match status" value="1"/>
</dbReference>
<dbReference type="FunFam" id="1.20.140.10:FF:000006">
    <property type="entry name" value="Glutaryl-CoA dehydrogenase, mitochondrial"/>
    <property type="match status" value="1"/>
</dbReference>
<dbReference type="GO" id="GO:0005743">
    <property type="term" value="C:mitochondrial inner membrane"/>
    <property type="evidence" value="ECO:0007669"/>
    <property type="project" value="TreeGrafter"/>
</dbReference>
<reference evidence="21" key="1">
    <citation type="submission" date="2024-04" db="EMBL/GenBank/DDBJ databases">
        <title>Salinicola lusitanus LLJ914,a marine bacterium isolated from the Okinawa Trough.</title>
        <authorList>
            <person name="Li J."/>
        </authorList>
    </citation>
    <scope>NUCLEOTIDE SEQUENCE [LARGE SCALE GENOMIC DNA]</scope>
</reference>
<keyword evidence="7 14" id="KW-0560">Oxidoreductase</keyword>
<dbReference type="Gene3D" id="1.20.140.10">
    <property type="entry name" value="Butyryl-CoA Dehydrogenase, subunit A, domain 3"/>
    <property type="match status" value="1"/>
</dbReference>
<dbReference type="GO" id="GO:0050660">
    <property type="term" value="F:flavin adenine dinucleotide binding"/>
    <property type="evidence" value="ECO:0007669"/>
    <property type="project" value="InterPro"/>
</dbReference>
<dbReference type="GO" id="GO:0000062">
    <property type="term" value="F:fatty-acyl-CoA binding"/>
    <property type="evidence" value="ECO:0007669"/>
    <property type="project" value="TreeGrafter"/>
</dbReference>
<dbReference type="EMBL" id="JBBPFD010000004">
    <property type="protein sequence ID" value="KAK7929560.1"/>
    <property type="molecule type" value="Genomic_DNA"/>
</dbReference>
<organism evidence="20 21">
    <name type="scientific">Mugilogobius chulae</name>
    <name type="common">yellowstripe goby</name>
    <dbReference type="NCBI Taxonomy" id="88201"/>
    <lineage>
        <taxon>Eukaryota</taxon>
        <taxon>Metazoa</taxon>
        <taxon>Chordata</taxon>
        <taxon>Craniata</taxon>
        <taxon>Vertebrata</taxon>
        <taxon>Euteleostomi</taxon>
        <taxon>Actinopterygii</taxon>
        <taxon>Neopterygii</taxon>
        <taxon>Teleostei</taxon>
        <taxon>Neoteleostei</taxon>
        <taxon>Acanthomorphata</taxon>
        <taxon>Gobiaria</taxon>
        <taxon>Gobiiformes</taxon>
        <taxon>Gobioidei</taxon>
        <taxon>Gobiidae</taxon>
        <taxon>Gobionellinae</taxon>
        <taxon>Mugilogobius</taxon>
    </lineage>
</organism>
<keyword evidence="4 14" id="KW-0285">Flavoprotein</keyword>
<dbReference type="SUPFAM" id="SSF56645">
    <property type="entry name" value="Acyl-CoA dehydrogenase NM domain-like"/>
    <property type="match status" value="1"/>
</dbReference>
<dbReference type="PANTHER" id="PTHR42807:SF1">
    <property type="entry name" value="GLUTARYL-COA DEHYDROGENASE, MITOCHONDRIAL"/>
    <property type="match status" value="1"/>
</dbReference>